<keyword evidence="2" id="KW-0472">Membrane</keyword>
<evidence type="ECO:0000259" key="3">
    <source>
        <dbReference type="Pfam" id="PF13679"/>
    </source>
</evidence>
<evidence type="ECO:0000313" key="4">
    <source>
        <dbReference type="EMBL" id="CAJ1951214.1"/>
    </source>
</evidence>
<accession>A0AAD2FS35</accession>
<dbReference type="Pfam" id="PF13679">
    <property type="entry name" value="Methyltransf_32"/>
    <property type="match status" value="1"/>
</dbReference>
<dbReference type="InterPro" id="IPR025714">
    <property type="entry name" value="Methyltranfer_dom"/>
</dbReference>
<dbReference type="AlphaFoldDB" id="A0AAD2FS35"/>
<dbReference type="Gene3D" id="3.40.50.150">
    <property type="entry name" value="Vaccinia Virus protein VP39"/>
    <property type="match status" value="1"/>
</dbReference>
<feature type="domain" description="Methyltransferase" evidence="3">
    <location>
        <begin position="148"/>
        <end position="253"/>
    </location>
</feature>
<dbReference type="Proteomes" id="UP001295423">
    <property type="component" value="Unassembled WGS sequence"/>
</dbReference>
<reference evidence="4" key="1">
    <citation type="submission" date="2023-08" db="EMBL/GenBank/DDBJ databases">
        <authorList>
            <person name="Audoor S."/>
            <person name="Bilcke G."/>
        </authorList>
    </citation>
    <scope>NUCLEOTIDE SEQUENCE</scope>
</reference>
<evidence type="ECO:0000256" key="1">
    <source>
        <dbReference type="SAM" id="MobiDB-lite"/>
    </source>
</evidence>
<evidence type="ECO:0000256" key="2">
    <source>
        <dbReference type="SAM" id="Phobius"/>
    </source>
</evidence>
<comment type="caution">
    <text evidence="4">The sequence shown here is derived from an EMBL/GenBank/DDBJ whole genome shotgun (WGS) entry which is preliminary data.</text>
</comment>
<sequence>MITGQKASTKSSKSLALSISSSSSTTSSSTTSVVTKSFLVLPLHLFLIFMTTAVAPARGLAVIKEELQGIAVAHNWPCPDRKNNHLQPRHIEEFELDSVEQNGTEASYFATLFLRFARVICKADCVVRKELFETWAMALHVHDHFPDVLRFADMASGHGLLSWALLLLNENRTGICVDVRMPKSAEKLRDAFCAEWPHLEDRWDFVEGKLEYVEPAPSTLIVGVHCCGPLSDKVVELAIKGKSPLALVPCCHTNKHLSKEQRQDILKQSWTLADWIDKHRIDRLEEAKFEVVEGTIPKVFTPKNRIILATPPPVPDNLITTVWKETKKVPVNSSEESKMEQKQQDAPEEDTSLPPPQSIIDNEAICRIPFGLPAFAIPIADIPSSHESIRRISGRDAANLRKGHPRTLSLSLFQPPSPEALTPDQVATVANALDENVCVWGSYVDKEGFIYKDGRMCRTYRLTYRKKGEEVLNKAEAKELHIQLCHKIEEVYPGSQVRQFPR</sequence>
<feature type="region of interest" description="Disordered" evidence="1">
    <location>
        <begin position="330"/>
        <end position="356"/>
    </location>
</feature>
<protein>
    <recommendedName>
        <fullName evidence="3">Methyltransferase domain-containing protein</fullName>
    </recommendedName>
</protein>
<feature type="compositionally biased region" description="Basic and acidic residues" evidence="1">
    <location>
        <begin position="335"/>
        <end position="345"/>
    </location>
</feature>
<keyword evidence="2" id="KW-0812">Transmembrane</keyword>
<dbReference type="InterPro" id="IPR029063">
    <property type="entry name" value="SAM-dependent_MTases_sf"/>
</dbReference>
<name>A0AAD2FS35_9STRA</name>
<organism evidence="4 5">
    <name type="scientific">Cylindrotheca closterium</name>
    <dbReference type="NCBI Taxonomy" id="2856"/>
    <lineage>
        <taxon>Eukaryota</taxon>
        <taxon>Sar</taxon>
        <taxon>Stramenopiles</taxon>
        <taxon>Ochrophyta</taxon>
        <taxon>Bacillariophyta</taxon>
        <taxon>Bacillariophyceae</taxon>
        <taxon>Bacillariophycidae</taxon>
        <taxon>Bacillariales</taxon>
        <taxon>Bacillariaceae</taxon>
        <taxon>Cylindrotheca</taxon>
    </lineage>
</organism>
<keyword evidence="2" id="KW-1133">Transmembrane helix</keyword>
<gene>
    <name evidence="4" type="ORF">CYCCA115_LOCUS12962</name>
</gene>
<evidence type="ECO:0000313" key="5">
    <source>
        <dbReference type="Proteomes" id="UP001295423"/>
    </source>
</evidence>
<feature type="transmembrane region" description="Helical" evidence="2">
    <location>
        <begin position="38"/>
        <end position="57"/>
    </location>
</feature>
<keyword evidence="5" id="KW-1185">Reference proteome</keyword>
<dbReference type="EMBL" id="CAKOGP040001781">
    <property type="protein sequence ID" value="CAJ1951214.1"/>
    <property type="molecule type" value="Genomic_DNA"/>
</dbReference>
<proteinExistence type="predicted"/>